<proteinExistence type="predicted"/>
<name>A0A381WWC3_9ZZZZ</name>
<dbReference type="Pfam" id="PF03948">
    <property type="entry name" value="Ribosomal_L9_C"/>
    <property type="match status" value="1"/>
</dbReference>
<dbReference type="PANTHER" id="PTHR21368">
    <property type="entry name" value="50S RIBOSOMAL PROTEIN L9"/>
    <property type="match status" value="1"/>
</dbReference>
<sequence length="119" mass="12648">MLPRGLAVVASSGVTAQAEAMQKKRALKAIEDKADAEEIVSRLDGIIIQISANASEAGKLFGSVGVAEIAQALQDQVGLEIDRKDISGETAKEIGTHQFTLHLHPEVEMQVTVDVQSEV</sequence>
<dbReference type="InterPro" id="IPR000244">
    <property type="entry name" value="Ribosomal_bL9"/>
</dbReference>
<dbReference type="Gene3D" id="3.10.430.100">
    <property type="entry name" value="Ribosomal protein L9, C-terminal domain"/>
    <property type="match status" value="1"/>
</dbReference>
<dbReference type="SUPFAM" id="SSF55653">
    <property type="entry name" value="Ribosomal protein L9 C-domain"/>
    <property type="match status" value="1"/>
</dbReference>
<accession>A0A381WWC3</accession>
<feature type="domain" description="Large ribosomal subunit protein bL9 C-terminal" evidence="1">
    <location>
        <begin position="34"/>
        <end position="116"/>
    </location>
</feature>
<evidence type="ECO:0000313" key="2">
    <source>
        <dbReference type="EMBL" id="SVA56836.1"/>
    </source>
</evidence>
<dbReference type="InterPro" id="IPR036791">
    <property type="entry name" value="Ribosomal_bL9_C_sf"/>
</dbReference>
<dbReference type="AlphaFoldDB" id="A0A381WWC3"/>
<dbReference type="GO" id="GO:0003735">
    <property type="term" value="F:structural constituent of ribosome"/>
    <property type="evidence" value="ECO:0007669"/>
    <property type="project" value="InterPro"/>
</dbReference>
<dbReference type="GO" id="GO:0006412">
    <property type="term" value="P:translation"/>
    <property type="evidence" value="ECO:0007669"/>
    <property type="project" value="InterPro"/>
</dbReference>
<evidence type="ECO:0000259" key="1">
    <source>
        <dbReference type="Pfam" id="PF03948"/>
    </source>
</evidence>
<reference evidence="2" key="1">
    <citation type="submission" date="2018-05" db="EMBL/GenBank/DDBJ databases">
        <authorList>
            <person name="Lanie J.A."/>
            <person name="Ng W.-L."/>
            <person name="Kazmierczak K.M."/>
            <person name="Andrzejewski T.M."/>
            <person name="Davidsen T.M."/>
            <person name="Wayne K.J."/>
            <person name="Tettelin H."/>
            <person name="Glass J.I."/>
            <person name="Rusch D."/>
            <person name="Podicherti R."/>
            <person name="Tsui H.-C.T."/>
            <person name="Winkler M.E."/>
        </authorList>
    </citation>
    <scope>NUCLEOTIDE SEQUENCE</scope>
</reference>
<dbReference type="NCBIfam" id="TIGR00158">
    <property type="entry name" value="L9"/>
    <property type="match status" value="1"/>
</dbReference>
<dbReference type="InterPro" id="IPR020069">
    <property type="entry name" value="Ribosomal_bL9_C"/>
</dbReference>
<gene>
    <name evidence="2" type="ORF">METZ01_LOCUS109690</name>
</gene>
<organism evidence="2">
    <name type="scientific">marine metagenome</name>
    <dbReference type="NCBI Taxonomy" id="408172"/>
    <lineage>
        <taxon>unclassified sequences</taxon>
        <taxon>metagenomes</taxon>
        <taxon>ecological metagenomes</taxon>
    </lineage>
</organism>
<dbReference type="GO" id="GO:0005840">
    <property type="term" value="C:ribosome"/>
    <property type="evidence" value="ECO:0007669"/>
    <property type="project" value="InterPro"/>
</dbReference>
<dbReference type="EMBL" id="UINC01013108">
    <property type="protein sequence ID" value="SVA56836.1"/>
    <property type="molecule type" value="Genomic_DNA"/>
</dbReference>
<dbReference type="InterPro" id="IPR020594">
    <property type="entry name" value="Ribosomal_bL9_bac/chp"/>
</dbReference>
<protein>
    <recommendedName>
        <fullName evidence="1">Large ribosomal subunit protein bL9 C-terminal domain-containing protein</fullName>
    </recommendedName>
</protein>